<evidence type="ECO:0000259" key="2">
    <source>
        <dbReference type="Pfam" id="PF23666"/>
    </source>
</evidence>
<protein>
    <recommendedName>
        <fullName evidence="5">Tip attachment protein J domain-containing protein</fullName>
    </recommendedName>
</protein>
<dbReference type="Pfam" id="PF13550">
    <property type="entry name" value="Phage-tail_3"/>
    <property type="match status" value="1"/>
</dbReference>
<name>A0A7W7KC12_9SPHN</name>
<proteinExistence type="predicted"/>
<keyword evidence="4" id="KW-1185">Reference proteome</keyword>
<feature type="domain" description="Tip attachment protein J" evidence="1">
    <location>
        <begin position="230"/>
        <end position="386"/>
    </location>
</feature>
<dbReference type="Pfam" id="PF23666">
    <property type="entry name" value="Rcc01698_C"/>
    <property type="match status" value="1"/>
</dbReference>
<gene>
    <name evidence="3" type="ORF">HNO88_003380</name>
</gene>
<feature type="domain" description="Rcc01698-like C-terminal" evidence="2">
    <location>
        <begin position="481"/>
        <end position="575"/>
    </location>
</feature>
<dbReference type="AlphaFoldDB" id="A0A7W7KC12"/>
<dbReference type="InterPro" id="IPR032876">
    <property type="entry name" value="J_dom"/>
</dbReference>
<accession>A0A7W7KC12</accession>
<comment type="caution">
    <text evidence="3">The sequence shown here is derived from an EMBL/GenBank/DDBJ whole genome shotgun (WGS) entry which is preliminary data.</text>
</comment>
<dbReference type="EMBL" id="JACHLR010000016">
    <property type="protein sequence ID" value="MBB4860042.1"/>
    <property type="molecule type" value="Genomic_DNA"/>
</dbReference>
<evidence type="ECO:0008006" key="5">
    <source>
        <dbReference type="Google" id="ProtNLM"/>
    </source>
</evidence>
<dbReference type="InterPro" id="IPR056490">
    <property type="entry name" value="Rcc01698_C"/>
</dbReference>
<evidence type="ECO:0000313" key="3">
    <source>
        <dbReference type="EMBL" id="MBB4860042.1"/>
    </source>
</evidence>
<evidence type="ECO:0000313" key="4">
    <source>
        <dbReference type="Proteomes" id="UP000555448"/>
    </source>
</evidence>
<dbReference type="Proteomes" id="UP000555448">
    <property type="component" value="Unassembled WGS sequence"/>
</dbReference>
<organism evidence="3 4">
    <name type="scientific">Novosphingobium chloroacetimidivorans</name>
    <dbReference type="NCBI Taxonomy" id="1428314"/>
    <lineage>
        <taxon>Bacteria</taxon>
        <taxon>Pseudomonadati</taxon>
        <taxon>Pseudomonadota</taxon>
        <taxon>Alphaproteobacteria</taxon>
        <taxon>Sphingomonadales</taxon>
        <taxon>Sphingomonadaceae</taxon>
        <taxon>Novosphingobium</taxon>
    </lineage>
</organism>
<sequence length="723" mass="76180">MATIVFSALGNALAGPAGGAIGALAGRQFEDALLGTGRRRGPRLRELEVSLSSYGLAIPRVHGRMRVPGAIVWATELQEHSEVIGAKGQPATTTYSYAANLAIVLSSRPIRSLGRVWADGKLLRGAAGDLKVGGALRVYLGSEDQPLDPLIAASEGEARCPAFRGLAYVVFEALELASFGNRVPALTFEVVADDGVSLGALVDETVSDATVTADLTGFAGVLVEDDLASCLSTLADVLPLALDASGEGLRLRLADTATELLLLEPPATAVEDDAFAPSGGMVRRRSPAAAQPAAVLRYLDVARDFQPGTQHASGRAAPGQPDMLELPAALESAEARRLVERMAQRRESARERVAWRSCTLDSAVAPGTLVRLPDRSGTWRVETWEWRESGVELELARVDTLDLEPPPAPSTNFPAPADLPPAQTRLVALELPWDPAAQTGQASQAVAFVGATGASWSGAALYADGRDGELRPLGPAARARSVIGRLEMPLAPANPLLLDRTSLAIVALSDPDAVLAPASLDQLAMGANLALIGEELVQFAQVEPLGSGRWRLAHFLRGLGGTEAAIASHVEAEAFALIDARGTPLPSLVEGEDTVLALGRGDAAPTSSPLHLAGIARRPLAPVHGRSRRRADGSLDLRWTRRARGRWRWSDGVDVPLIEEAERYLVTCEGAGSTLRSWETQAPALELSPSQAAELESLGPCTLQVRQQGTHALSLPLPLARLP</sequence>
<evidence type="ECO:0000259" key="1">
    <source>
        <dbReference type="Pfam" id="PF13550"/>
    </source>
</evidence>
<reference evidence="3 4" key="1">
    <citation type="submission" date="2020-08" db="EMBL/GenBank/DDBJ databases">
        <title>Functional genomics of gut bacteria from endangered species of beetles.</title>
        <authorList>
            <person name="Carlos-Shanley C."/>
        </authorList>
    </citation>
    <scope>NUCLEOTIDE SEQUENCE [LARGE SCALE GENOMIC DNA]</scope>
    <source>
        <strain evidence="3 4">S00245</strain>
    </source>
</reference>